<name>F4RS21_MELLP</name>
<feature type="region of interest" description="Disordered" evidence="1">
    <location>
        <begin position="213"/>
        <end position="249"/>
    </location>
</feature>
<dbReference type="HOGENOM" id="CLU_1272553_0_0_1"/>
<accession>F4RS21</accession>
<evidence type="ECO:0000313" key="3">
    <source>
        <dbReference type="Proteomes" id="UP000001072"/>
    </source>
</evidence>
<dbReference type="AlphaFoldDB" id="F4RS21"/>
<protein>
    <submittedName>
        <fullName evidence="2">Uncharacterized protein</fullName>
    </submittedName>
</protein>
<reference evidence="3" key="1">
    <citation type="journal article" date="2011" name="Proc. Natl. Acad. Sci. U.S.A.">
        <title>Obligate biotrophy features unraveled by the genomic analysis of rust fungi.</title>
        <authorList>
            <person name="Duplessis S."/>
            <person name="Cuomo C.A."/>
            <person name="Lin Y.-C."/>
            <person name="Aerts A."/>
            <person name="Tisserant E."/>
            <person name="Veneault-Fourrey C."/>
            <person name="Joly D.L."/>
            <person name="Hacquard S."/>
            <person name="Amselem J."/>
            <person name="Cantarel B.L."/>
            <person name="Chiu R."/>
            <person name="Coutinho P.M."/>
            <person name="Feau N."/>
            <person name="Field M."/>
            <person name="Frey P."/>
            <person name="Gelhaye E."/>
            <person name="Goldberg J."/>
            <person name="Grabherr M.G."/>
            <person name="Kodira C.D."/>
            <person name="Kohler A."/>
            <person name="Kuees U."/>
            <person name="Lindquist E.A."/>
            <person name="Lucas S.M."/>
            <person name="Mago R."/>
            <person name="Mauceli E."/>
            <person name="Morin E."/>
            <person name="Murat C."/>
            <person name="Pangilinan J.L."/>
            <person name="Park R."/>
            <person name="Pearson M."/>
            <person name="Quesneville H."/>
            <person name="Rouhier N."/>
            <person name="Sakthikumar S."/>
            <person name="Salamov A.A."/>
            <person name="Schmutz J."/>
            <person name="Selles B."/>
            <person name="Shapiro H."/>
            <person name="Tanguay P."/>
            <person name="Tuskan G.A."/>
            <person name="Henrissat B."/>
            <person name="Van de Peer Y."/>
            <person name="Rouze P."/>
            <person name="Ellis J.G."/>
            <person name="Dodds P.N."/>
            <person name="Schein J.E."/>
            <person name="Zhong S."/>
            <person name="Hamelin R.C."/>
            <person name="Grigoriev I.V."/>
            <person name="Szabo L.J."/>
            <person name="Martin F."/>
        </authorList>
    </citation>
    <scope>NUCLEOTIDE SEQUENCE [LARGE SCALE GENOMIC DNA]</scope>
    <source>
        <strain evidence="3">98AG31 / pathotype 3-4-7</strain>
    </source>
</reference>
<evidence type="ECO:0000313" key="2">
    <source>
        <dbReference type="EMBL" id="EGG04780.1"/>
    </source>
</evidence>
<dbReference type="RefSeq" id="XP_007411871.1">
    <property type="nucleotide sequence ID" value="XM_007411809.1"/>
</dbReference>
<sequence length="249" mass="28328">MHSQSSSPSLFQGSFVPFHEETAEPMCVTQVAFDDRSVCDQEVLRQFIPMPYRHCHHDEPIVRPMRQTSASTSHMINMFDHLTHTEETESNASTSPNVGINARLKYQHSSSRDPTTRPQDHKGASPFDMAMQSGHNADVDSRSSPHMAPSSVPHDMIDWTLDVTLDASSLPIWEDPAPATRSINVNVDCLLDHQSVEEDCIGDTRRKLIWDYTPRPPLSKRSRHNTPPNPNDERDVNVEEPRKRRKRCI</sequence>
<feature type="region of interest" description="Disordered" evidence="1">
    <location>
        <begin position="107"/>
        <end position="151"/>
    </location>
</feature>
<feature type="compositionally biased region" description="Basic and acidic residues" evidence="1">
    <location>
        <begin position="110"/>
        <end position="123"/>
    </location>
</feature>
<proteinExistence type="predicted"/>
<dbReference type="GeneID" id="18923381"/>
<gene>
    <name evidence="2" type="ORF">MELLADRAFT_108127</name>
</gene>
<keyword evidence="3" id="KW-1185">Reference proteome</keyword>
<feature type="compositionally biased region" description="Basic and acidic residues" evidence="1">
    <location>
        <begin position="231"/>
        <end position="242"/>
    </location>
</feature>
<dbReference type="InParanoid" id="F4RS21"/>
<organism evidence="3">
    <name type="scientific">Melampsora larici-populina (strain 98AG31 / pathotype 3-4-7)</name>
    <name type="common">Poplar leaf rust fungus</name>
    <dbReference type="NCBI Taxonomy" id="747676"/>
    <lineage>
        <taxon>Eukaryota</taxon>
        <taxon>Fungi</taxon>
        <taxon>Dikarya</taxon>
        <taxon>Basidiomycota</taxon>
        <taxon>Pucciniomycotina</taxon>
        <taxon>Pucciniomycetes</taxon>
        <taxon>Pucciniales</taxon>
        <taxon>Melampsoraceae</taxon>
        <taxon>Melampsora</taxon>
    </lineage>
</organism>
<evidence type="ECO:0000256" key="1">
    <source>
        <dbReference type="SAM" id="MobiDB-lite"/>
    </source>
</evidence>
<dbReference type="Proteomes" id="UP000001072">
    <property type="component" value="Unassembled WGS sequence"/>
</dbReference>
<dbReference type="EMBL" id="GL883116">
    <property type="protein sequence ID" value="EGG04780.1"/>
    <property type="molecule type" value="Genomic_DNA"/>
</dbReference>
<dbReference type="VEuPathDB" id="FungiDB:MELLADRAFT_108127"/>
<dbReference type="KEGG" id="mlr:MELLADRAFT_108127"/>